<keyword evidence="2" id="KW-0808">Transferase</keyword>
<dbReference type="GO" id="GO:0016757">
    <property type="term" value="F:glycosyltransferase activity"/>
    <property type="evidence" value="ECO:0007669"/>
    <property type="project" value="UniProtKB-KW"/>
</dbReference>
<dbReference type="InterPro" id="IPR001296">
    <property type="entry name" value="Glyco_trans_1"/>
</dbReference>
<dbReference type="EC" id="2.4.-.-" evidence="2"/>
<proteinExistence type="predicted"/>
<name>A0ABW4B244_9GAMM</name>
<dbReference type="Pfam" id="PF00534">
    <property type="entry name" value="Glycos_transf_1"/>
    <property type="match status" value="1"/>
</dbReference>
<reference evidence="3" key="1">
    <citation type="journal article" date="2019" name="Int. J. Syst. Evol. Microbiol.">
        <title>The Global Catalogue of Microorganisms (GCM) 10K type strain sequencing project: providing services to taxonomists for standard genome sequencing and annotation.</title>
        <authorList>
            <consortium name="The Broad Institute Genomics Platform"/>
            <consortium name="The Broad Institute Genome Sequencing Center for Infectious Disease"/>
            <person name="Wu L."/>
            <person name="Ma J."/>
        </authorList>
    </citation>
    <scope>NUCLEOTIDE SEQUENCE [LARGE SCALE GENOMIC DNA]</scope>
    <source>
        <strain evidence="3">JCM 30774</strain>
    </source>
</reference>
<keyword evidence="2" id="KW-0328">Glycosyltransferase</keyword>
<dbReference type="RefSeq" id="WP_377368373.1">
    <property type="nucleotide sequence ID" value="NZ_JBHTMN010000014.1"/>
</dbReference>
<dbReference type="PANTHER" id="PTHR12526">
    <property type="entry name" value="GLYCOSYLTRANSFERASE"/>
    <property type="match status" value="1"/>
</dbReference>
<evidence type="ECO:0000259" key="1">
    <source>
        <dbReference type="Pfam" id="PF00534"/>
    </source>
</evidence>
<dbReference type="Proteomes" id="UP001597059">
    <property type="component" value="Unassembled WGS sequence"/>
</dbReference>
<sequence length="343" mass="38111">MLNITHVNLAKGFRGGERQTAILITELGKRADVRQQLVCREDSPLRQFLKNVPNLSYVTANHQFDGHFSSPKADVVHAHEAKAVHWAWLHHLLKKTPYILTRRVDAPVKDKWLNKQTYSNAFSRVAISNIIQGILEDKNWGHVDRVYSVKGDLPFDLEQSAQIRSQFPGKTLVGHIGALVDKHKGQKIIIEAARLLAKSHPHLQFLCLGDGKDKAELETLSADLTNLTWLGFHSNVGDYIHAFDYFVFPSRNEGLGSTLLDVIDAKVPIIASDAGGIPDIIKDEQTGLVIPNGDASALSNAIIALDQSQDLQKTLVEGALAHLNNFTPKVMAEGYLEIYRKAR</sequence>
<comment type="caution">
    <text evidence="2">The sequence shown here is derived from an EMBL/GenBank/DDBJ whole genome shotgun (WGS) entry which is preliminary data.</text>
</comment>
<organism evidence="2 3">
    <name type="scientific">Rhodanobacter aciditrophus</name>
    <dbReference type="NCBI Taxonomy" id="1623218"/>
    <lineage>
        <taxon>Bacteria</taxon>
        <taxon>Pseudomonadati</taxon>
        <taxon>Pseudomonadota</taxon>
        <taxon>Gammaproteobacteria</taxon>
        <taxon>Lysobacterales</taxon>
        <taxon>Rhodanobacteraceae</taxon>
        <taxon>Rhodanobacter</taxon>
    </lineage>
</organism>
<dbReference type="EMBL" id="JBHTMN010000014">
    <property type="protein sequence ID" value="MFD1384294.1"/>
    <property type="molecule type" value="Genomic_DNA"/>
</dbReference>
<protein>
    <submittedName>
        <fullName evidence="2">Glycosyltransferase family 4 protein</fullName>
        <ecNumber evidence="2">2.4.-.-</ecNumber>
    </submittedName>
</protein>
<dbReference type="SUPFAM" id="SSF53756">
    <property type="entry name" value="UDP-Glycosyltransferase/glycogen phosphorylase"/>
    <property type="match status" value="1"/>
</dbReference>
<keyword evidence="3" id="KW-1185">Reference proteome</keyword>
<dbReference type="CDD" id="cd03801">
    <property type="entry name" value="GT4_PimA-like"/>
    <property type="match status" value="1"/>
</dbReference>
<dbReference type="Gene3D" id="3.40.50.2000">
    <property type="entry name" value="Glycogen Phosphorylase B"/>
    <property type="match status" value="2"/>
</dbReference>
<gene>
    <name evidence="2" type="ORF">ACFQ45_13025</name>
</gene>
<feature type="domain" description="Glycosyl transferase family 1" evidence="1">
    <location>
        <begin position="168"/>
        <end position="319"/>
    </location>
</feature>
<accession>A0ABW4B244</accession>
<evidence type="ECO:0000313" key="2">
    <source>
        <dbReference type="EMBL" id="MFD1384294.1"/>
    </source>
</evidence>
<evidence type="ECO:0000313" key="3">
    <source>
        <dbReference type="Proteomes" id="UP001597059"/>
    </source>
</evidence>